<evidence type="ECO:0000313" key="3">
    <source>
        <dbReference type="Proteomes" id="UP000321393"/>
    </source>
</evidence>
<dbReference type="PANTHER" id="PTHR33437:SF2">
    <property type="entry name" value="OS06G0361200 PROTEIN"/>
    <property type="match status" value="1"/>
</dbReference>
<accession>A0A5D3BCK9</accession>
<evidence type="ECO:0000313" key="1">
    <source>
        <dbReference type="EMBL" id="KAA0054066.1"/>
    </source>
</evidence>
<organism evidence="2 4">
    <name type="scientific">Cucumis melo var. makuwa</name>
    <name type="common">Oriental melon</name>
    <dbReference type="NCBI Taxonomy" id="1194695"/>
    <lineage>
        <taxon>Eukaryota</taxon>
        <taxon>Viridiplantae</taxon>
        <taxon>Streptophyta</taxon>
        <taxon>Embryophyta</taxon>
        <taxon>Tracheophyta</taxon>
        <taxon>Spermatophyta</taxon>
        <taxon>Magnoliopsida</taxon>
        <taxon>eudicotyledons</taxon>
        <taxon>Gunneridae</taxon>
        <taxon>Pentapetalae</taxon>
        <taxon>rosids</taxon>
        <taxon>fabids</taxon>
        <taxon>Cucurbitales</taxon>
        <taxon>Cucurbitaceae</taxon>
        <taxon>Benincaseae</taxon>
        <taxon>Cucumis</taxon>
    </lineage>
</organism>
<evidence type="ECO:0000313" key="2">
    <source>
        <dbReference type="EMBL" id="TYJ96857.1"/>
    </source>
</evidence>
<gene>
    <name evidence="2" type="ORF">E5676_scaffold10G00120</name>
    <name evidence="1" type="ORF">E6C27_scaffold318G001380</name>
</gene>
<dbReference type="EMBL" id="SSTD01019198">
    <property type="protein sequence ID" value="TYJ96857.1"/>
    <property type="molecule type" value="Genomic_DNA"/>
</dbReference>
<dbReference type="EMBL" id="SSTE01008974">
    <property type="protein sequence ID" value="KAA0054066.1"/>
    <property type="molecule type" value="Genomic_DNA"/>
</dbReference>
<dbReference type="Proteomes" id="UP000321393">
    <property type="component" value="Unassembled WGS sequence"/>
</dbReference>
<comment type="caution">
    <text evidence="2">The sequence shown here is derived from an EMBL/GenBank/DDBJ whole genome shotgun (WGS) entry which is preliminary data.</text>
</comment>
<reference evidence="3 4" key="1">
    <citation type="submission" date="2019-08" db="EMBL/GenBank/DDBJ databases">
        <title>Draft genome sequences of two oriental melons (Cucumis melo L. var makuwa).</title>
        <authorList>
            <person name="Kwon S.-Y."/>
        </authorList>
    </citation>
    <scope>NUCLEOTIDE SEQUENCE [LARGE SCALE GENOMIC DNA]</scope>
    <source>
        <strain evidence="4">cv. Chang Bougi</strain>
        <strain evidence="3">cv. SW 3</strain>
        <tissue evidence="2">Leaf</tissue>
    </source>
</reference>
<name>A0A5D3BCK9_CUCMM</name>
<dbReference type="PANTHER" id="PTHR33437">
    <property type="entry name" value="OS06G0361200 PROTEIN"/>
    <property type="match status" value="1"/>
</dbReference>
<proteinExistence type="predicted"/>
<dbReference type="Proteomes" id="UP000321947">
    <property type="component" value="Unassembled WGS sequence"/>
</dbReference>
<evidence type="ECO:0000313" key="4">
    <source>
        <dbReference type="Proteomes" id="UP000321947"/>
    </source>
</evidence>
<protein>
    <submittedName>
        <fullName evidence="2">Retrotransposon protein putative ty3-gypsy sub-class</fullName>
    </submittedName>
</protein>
<sequence length="122" mass="13937">MTFQGNTSKSLSDIGKRPNIIAAQGRFNHLKICHPLKSQRIFRSKSSGHKKQLQKMTANSIKTQYDGSAQTFFLYSKPYTKRIDNMRMPHGYQPLKFQQFDGKGNTKQHVAHFIETCETAGT</sequence>
<dbReference type="AlphaFoldDB" id="A0A5D3BCK9"/>